<proteinExistence type="predicted"/>
<accession>A0A8J2BJC6</accession>
<gene>
    <name evidence="1" type="ORF">MPNT_310016</name>
</gene>
<dbReference type="AlphaFoldDB" id="A0A8J2BJC6"/>
<comment type="caution">
    <text evidence="1">The sequence shown here is derived from an EMBL/GenBank/DDBJ whole genome shotgun (WGS) entry which is preliminary data.</text>
</comment>
<organism evidence="1 2">
    <name type="scientific">Candidatus Methylacidithermus pantelleriae</name>
    <dbReference type="NCBI Taxonomy" id="2744239"/>
    <lineage>
        <taxon>Bacteria</taxon>
        <taxon>Pseudomonadati</taxon>
        <taxon>Verrucomicrobiota</taxon>
        <taxon>Methylacidiphilae</taxon>
        <taxon>Methylacidiphilales</taxon>
        <taxon>Methylacidiphilaceae</taxon>
        <taxon>Candidatus Methylacidithermus</taxon>
    </lineage>
</organism>
<dbReference type="Proteomes" id="UP000663859">
    <property type="component" value="Unassembled WGS sequence"/>
</dbReference>
<protein>
    <submittedName>
        <fullName evidence="1">Uncharacterized protein</fullName>
    </submittedName>
</protein>
<dbReference type="EMBL" id="CAJNOB010000025">
    <property type="protein sequence ID" value="CAF0699935.1"/>
    <property type="molecule type" value="Genomic_DNA"/>
</dbReference>
<evidence type="ECO:0000313" key="2">
    <source>
        <dbReference type="Proteomes" id="UP000663859"/>
    </source>
</evidence>
<name>A0A8J2BJC6_9BACT</name>
<evidence type="ECO:0000313" key="1">
    <source>
        <dbReference type="EMBL" id="CAF0699935.1"/>
    </source>
</evidence>
<reference evidence="1" key="1">
    <citation type="submission" date="2021-02" db="EMBL/GenBank/DDBJ databases">
        <authorList>
            <person name="Cremers G."/>
            <person name="Picone N."/>
        </authorList>
    </citation>
    <scope>NUCLEOTIDE SEQUENCE</scope>
    <source>
        <strain evidence="1">PQ17</strain>
    </source>
</reference>
<keyword evidence="2" id="KW-1185">Reference proteome</keyword>
<sequence length="186" mass="20620">MGQPRGCWLQDRLADAEGGAFASSGRVVADRNGNHACGGGTTRWRGLLRAGVRAPIQKRIWRDHWLGFSEFAFKQTVADRQGRQGGGLWNERPWRGLIGQVYDPKVCVILVEERERLMRFGFECREGALGALSRSIMVVVVVLVDPSEMADHIAPERDDQIVSLCARRYGKRSARNCAKKALAGVA</sequence>